<dbReference type="EMBL" id="MG920059">
    <property type="protein sequence ID" value="AVJ49064.1"/>
    <property type="molecule type" value="Genomic_DNA"/>
</dbReference>
<gene>
    <name evidence="1" type="primary">59</name>
    <name evidence="1" type="ORF">PBI_BALOO_59</name>
</gene>
<protein>
    <submittedName>
        <fullName evidence="1">Uncharacterized protein</fullName>
    </submittedName>
</protein>
<evidence type="ECO:0000313" key="2">
    <source>
        <dbReference type="Proteomes" id="UP000241655"/>
    </source>
</evidence>
<organism evidence="1 2">
    <name type="scientific">Mycobacterium phage Baloo</name>
    <dbReference type="NCBI Taxonomy" id="2099645"/>
    <lineage>
        <taxon>Viruses</taxon>
        <taxon>Duplodnaviria</taxon>
        <taxon>Heunggongvirae</taxon>
        <taxon>Uroviricota</taxon>
        <taxon>Caudoviricetes</taxon>
        <taxon>Bclasvirinae</taxon>
        <taxon>Pipefishvirus</taxon>
        <taxon>Pipefishvirus athena</taxon>
    </lineage>
</organism>
<sequence length="89" mass="9436">MSEPFDRYAKLNALGARVSETITAIVAESWAEGAREGLEGGAAIAEAMLADIAVHSPALHEVIAPSITYLTEQIRLKALSVTTPTVEEN</sequence>
<name>A0A2P1CCY8_9CAUD</name>
<accession>A0A2P1CCY8</accession>
<proteinExistence type="predicted"/>
<dbReference type="Proteomes" id="UP000241655">
    <property type="component" value="Segment"/>
</dbReference>
<reference evidence="1 2" key="1">
    <citation type="submission" date="2018-02" db="EMBL/GenBank/DDBJ databases">
        <authorList>
            <person name="Ng W.L."/>
            <person name="Stoner T.H."/>
            <person name="Russell D.A."/>
            <person name="Garlena R.A."/>
            <person name="Stoner T.H."/>
            <person name="Pope W.H."/>
            <person name="Jacobs-Sera D."/>
            <person name="Hatfull G.F."/>
        </authorList>
    </citation>
    <scope>NUCLEOTIDE SEQUENCE [LARGE SCALE GENOMIC DNA]</scope>
</reference>
<evidence type="ECO:0000313" key="1">
    <source>
        <dbReference type="EMBL" id="AVJ49064.1"/>
    </source>
</evidence>